<dbReference type="EMBL" id="LBZL01000003">
    <property type="protein sequence ID" value="KKR70595.1"/>
    <property type="molecule type" value="Genomic_DNA"/>
</dbReference>
<feature type="transmembrane region" description="Helical" evidence="1">
    <location>
        <begin position="7"/>
        <end position="27"/>
    </location>
</feature>
<evidence type="ECO:0000256" key="1">
    <source>
        <dbReference type="SAM" id="Phobius"/>
    </source>
</evidence>
<dbReference type="Proteomes" id="UP000034452">
    <property type="component" value="Unassembled WGS sequence"/>
</dbReference>
<gene>
    <name evidence="2" type="ORF">UU13_C0003G0039</name>
</gene>
<accession>A0A0G0VEX7</accession>
<keyword evidence="1" id="KW-0472">Membrane</keyword>
<protein>
    <submittedName>
        <fullName evidence="2">Putative membrane protein</fullName>
    </submittedName>
</protein>
<evidence type="ECO:0000313" key="3">
    <source>
        <dbReference type="Proteomes" id="UP000034452"/>
    </source>
</evidence>
<dbReference type="AlphaFoldDB" id="A0A0G0VEX7"/>
<proteinExistence type="predicted"/>
<keyword evidence="1" id="KW-1133">Transmembrane helix</keyword>
<evidence type="ECO:0000313" key="2">
    <source>
        <dbReference type="EMBL" id="KKR70595.1"/>
    </source>
</evidence>
<keyword evidence="1" id="KW-0812">Transmembrane</keyword>
<name>A0A0G0VEX7_9BACT</name>
<feature type="transmembrane region" description="Helical" evidence="1">
    <location>
        <begin position="33"/>
        <end position="54"/>
    </location>
</feature>
<dbReference type="InterPro" id="IPR019099">
    <property type="entry name" value="Uncharacterised_PGPGW_TM"/>
</dbReference>
<sequence>MKKKAKKILILSIGIIFIIFGLIGLFLPFLQGIIFLFIGLFLISFCFPPVRSWINKHTEKYPRLFPIIEKVEKWMAKIIGEI</sequence>
<comment type="caution">
    <text evidence="2">The sequence shown here is derived from an EMBL/GenBank/DDBJ whole genome shotgun (WGS) entry which is preliminary data.</text>
</comment>
<dbReference type="Pfam" id="PF09656">
    <property type="entry name" value="PGPGW"/>
    <property type="match status" value="1"/>
</dbReference>
<organism evidence="2 3">
    <name type="scientific">Candidatus Nomurabacteria bacterium GW2011_GWB1_40_7</name>
    <dbReference type="NCBI Taxonomy" id="1618744"/>
    <lineage>
        <taxon>Bacteria</taxon>
        <taxon>Candidatus Nomuraibacteriota</taxon>
    </lineage>
</organism>
<reference evidence="2 3" key="1">
    <citation type="journal article" date="2015" name="Nature">
        <title>rRNA introns, odd ribosomes, and small enigmatic genomes across a large radiation of phyla.</title>
        <authorList>
            <person name="Brown C.T."/>
            <person name="Hug L.A."/>
            <person name="Thomas B.C."/>
            <person name="Sharon I."/>
            <person name="Castelle C.J."/>
            <person name="Singh A."/>
            <person name="Wilkins M.J."/>
            <person name="Williams K.H."/>
            <person name="Banfield J.F."/>
        </authorList>
    </citation>
    <scope>NUCLEOTIDE SEQUENCE [LARGE SCALE GENOMIC DNA]</scope>
</reference>